<feature type="modified residue" description="4-aspartylphosphate" evidence="6">
    <location>
        <position position="55"/>
    </location>
</feature>
<evidence type="ECO:0000256" key="4">
    <source>
        <dbReference type="ARBA" id="ARBA00023125"/>
    </source>
</evidence>
<dbReference type="SUPFAM" id="SSF46894">
    <property type="entry name" value="C-terminal effector domain of the bipartite response regulators"/>
    <property type="match status" value="1"/>
</dbReference>
<keyword evidence="3" id="KW-0805">Transcription regulation</keyword>
<dbReference type="PANTHER" id="PTHR48111:SF4">
    <property type="entry name" value="DNA-BINDING DUAL TRANSCRIPTIONAL REGULATOR OMPR"/>
    <property type="match status" value="1"/>
</dbReference>
<evidence type="ECO:0000256" key="3">
    <source>
        <dbReference type="ARBA" id="ARBA00023015"/>
    </source>
</evidence>
<dbReference type="Pfam" id="PF00486">
    <property type="entry name" value="Trans_reg_C"/>
    <property type="match status" value="1"/>
</dbReference>
<dbReference type="Gene3D" id="1.10.10.10">
    <property type="entry name" value="Winged helix-like DNA-binding domain superfamily/Winged helix DNA-binding domain"/>
    <property type="match status" value="1"/>
</dbReference>
<comment type="caution">
    <text evidence="10">The sequence shown here is derived from an EMBL/GenBank/DDBJ whole genome shotgun (WGS) entry which is preliminary data.</text>
</comment>
<feature type="DNA-binding region" description="OmpR/PhoB-type" evidence="7">
    <location>
        <begin position="142"/>
        <end position="242"/>
    </location>
</feature>
<dbReference type="SUPFAM" id="SSF52172">
    <property type="entry name" value="CheY-like"/>
    <property type="match status" value="1"/>
</dbReference>
<dbReference type="InterPro" id="IPR011006">
    <property type="entry name" value="CheY-like_superfamily"/>
</dbReference>
<dbReference type="InterPro" id="IPR039420">
    <property type="entry name" value="WalR-like"/>
</dbReference>
<protein>
    <submittedName>
        <fullName evidence="10">Response regulator</fullName>
    </submittedName>
</protein>
<evidence type="ECO:0000256" key="5">
    <source>
        <dbReference type="ARBA" id="ARBA00023163"/>
    </source>
</evidence>
<dbReference type="InterPro" id="IPR001789">
    <property type="entry name" value="Sig_transdc_resp-reg_receiver"/>
</dbReference>
<keyword evidence="4 7" id="KW-0238">DNA-binding</keyword>
<gene>
    <name evidence="10" type="ORF">SNE35_04610</name>
</gene>
<evidence type="ECO:0000256" key="6">
    <source>
        <dbReference type="PROSITE-ProRule" id="PRU00169"/>
    </source>
</evidence>
<evidence type="ECO:0000256" key="2">
    <source>
        <dbReference type="ARBA" id="ARBA00023012"/>
    </source>
</evidence>
<dbReference type="RefSeq" id="WP_320421688.1">
    <property type="nucleotide sequence ID" value="NZ_JAXCLA010000002.1"/>
</dbReference>
<dbReference type="PROSITE" id="PS51755">
    <property type="entry name" value="OMPR_PHOB"/>
    <property type="match status" value="1"/>
</dbReference>
<dbReference type="PANTHER" id="PTHR48111">
    <property type="entry name" value="REGULATOR OF RPOS"/>
    <property type="match status" value="1"/>
</dbReference>
<evidence type="ECO:0000259" key="9">
    <source>
        <dbReference type="PROSITE" id="PS51755"/>
    </source>
</evidence>
<keyword evidence="5" id="KW-0804">Transcription</keyword>
<dbReference type="InterPro" id="IPR036388">
    <property type="entry name" value="WH-like_DNA-bd_sf"/>
</dbReference>
<accession>A0ABU5DBW7</accession>
<dbReference type="SMART" id="SM00862">
    <property type="entry name" value="Trans_reg_C"/>
    <property type="match status" value="1"/>
</dbReference>
<evidence type="ECO:0000313" key="10">
    <source>
        <dbReference type="EMBL" id="MDY0743771.1"/>
    </source>
</evidence>
<keyword evidence="1 6" id="KW-0597">Phosphoprotein</keyword>
<evidence type="ECO:0000313" key="11">
    <source>
        <dbReference type="Proteomes" id="UP001285263"/>
    </source>
</evidence>
<evidence type="ECO:0000259" key="8">
    <source>
        <dbReference type="PROSITE" id="PS50110"/>
    </source>
</evidence>
<evidence type="ECO:0000256" key="7">
    <source>
        <dbReference type="PROSITE-ProRule" id="PRU01091"/>
    </source>
</evidence>
<dbReference type="Gene3D" id="3.40.50.2300">
    <property type="match status" value="1"/>
</dbReference>
<name>A0ABU5DBW7_9BURK</name>
<keyword evidence="11" id="KW-1185">Reference proteome</keyword>
<dbReference type="Proteomes" id="UP001285263">
    <property type="component" value="Unassembled WGS sequence"/>
</dbReference>
<reference evidence="10 11" key="1">
    <citation type="submission" date="2023-11" db="EMBL/GenBank/DDBJ databases">
        <title>Paucibacter sp. nov., isolated from fresh soil in Korea.</title>
        <authorList>
            <person name="Le N.T.T."/>
        </authorList>
    </citation>
    <scope>NUCLEOTIDE SEQUENCE [LARGE SCALE GENOMIC DNA]</scope>
    <source>
        <strain evidence="10 11">R3-3</strain>
    </source>
</reference>
<dbReference type="Gene3D" id="6.10.250.690">
    <property type="match status" value="1"/>
</dbReference>
<feature type="domain" description="Response regulatory" evidence="8">
    <location>
        <begin position="6"/>
        <end position="119"/>
    </location>
</feature>
<sequence>MNRQAHILAVDDDAAMRELIAEYLTENELRVTAVASGAEMQQVLAEQLVDLVVLDLRLGGEDGMTLARRLREGSQIPVIIVTGKTEEADRVMGLELGADDYITKPFSPRELLARIRAVLRRFELARELQRQPRGPTRDERTLRAYRFAGWELNLRSRRLSSPEGRRVELSNGEFNLLQALCAAPQRVLSRDQLLDLSRLHGAEVYDRSIDVQILRLRRKIEADPAFPQFIRTERGAGYVFDTPVDVLG</sequence>
<dbReference type="SMART" id="SM00448">
    <property type="entry name" value="REC"/>
    <property type="match status" value="1"/>
</dbReference>
<dbReference type="InterPro" id="IPR001867">
    <property type="entry name" value="OmpR/PhoB-type_DNA-bd"/>
</dbReference>
<dbReference type="CDD" id="cd00383">
    <property type="entry name" value="trans_reg_C"/>
    <property type="match status" value="1"/>
</dbReference>
<dbReference type="CDD" id="cd17574">
    <property type="entry name" value="REC_OmpR"/>
    <property type="match status" value="1"/>
</dbReference>
<keyword evidence="2" id="KW-0902">Two-component regulatory system</keyword>
<organism evidence="10 11">
    <name type="scientific">Roseateles agri</name>
    <dbReference type="NCBI Taxonomy" id="3098619"/>
    <lineage>
        <taxon>Bacteria</taxon>
        <taxon>Pseudomonadati</taxon>
        <taxon>Pseudomonadota</taxon>
        <taxon>Betaproteobacteria</taxon>
        <taxon>Burkholderiales</taxon>
        <taxon>Sphaerotilaceae</taxon>
        <taxon>Roseateles</taxon>
    </lineage>
</organism>
<feature type="domain" description="OmpR/PhoB-type" evidence="9">
    <location>
        <begin position="142"/>
        <end position="242"/>
    </location>
</feature>
<evidence type="ECO:0000256" key="1">
    <source>
        <dbReference type="ARBA" id="ARBA00022553"/>
    </source>
</evidence>
<dbReference type="PROSITE" id="PS50110">
    <property type="entry name" value="RESPONSE_REGULATORY"/>
    <property type="match status" value="1"/>
</dbReference>
<dbReference type="InterPro" id="IPR016032">
    <property type="entry name" value="Sig_transdc_resp-reg_C-effctor"/>
</dbReference>
<dbReference type="Pfam" id="PF00072">
    <property type="entry name" value="Response_reg"/>
    <property type="match status" value="1"/>
</dbReference>
<proteinExistence type="predicted"/>
<dbReference type="EMBL" id="JAXCLA010000002">
    <property type="protein sequence ID" value="MDY0743771.1"/>
    <property type="molecule type" value="Genomic_DNA"/>
</dbReference>